<reference evidence="5 6" key="1">
    <citation type="submission" date="2024-04" db="EMBL/GenBank/DDBJ databases">
        <title>Tritrichomonas musculus Genome.</title>
        <authorList>
            <person name="Alves-Ferreira E."/>
            <person name="Grigg M."/>
            <person name="Lorenzi H."/>
            <person name="Galac M."/>
        </authorList>
    </citation>
    <scope>NUCLEOTIDE SEQUENCE [LARGE SCALE GENOMIC DNA]</scope>
    <source>
        <strain evidence="5 6">EAF2021</strain>
    </source>
</reference>
<dbReference type="SMART" id="SM00863">
    <property type="entry name" value="tRNA_SAD"/>
    <property type="match status" value="1"/>
</dbReference>
<feature type="domain" description="Threonyl/alanyl tRNA synthetase SAD" evidence="4">
    <location>
        <begin position="102"/>
        <end position="145"/>
    </location>
</feature>
<proteinExistence type="predicted"/>
<dbReference type="Gene3D" id="3.30.980.10">
    <property type="entry name" value="Threonyl-trna Synthetase, Chain A, domain 2"/>
    <property type="match status" value="1"/>
</dbReference>
<dbReference type="SUPFAM" id="SSF55186">
    <property type="entry name" value="ThrRS/AlaRS common domain"/>
    <property type="match status" value="1"/>
</dbReference>
<dbReference type="PANTHER" id="PTHR43462:SF1">
    <property type="entry name" value="ALANYL-TRNA EDITING PROTEIN AARSD1"/>
    <property type="match status" value="1"/>
</dbReference>
<comment type="cofactor">
    <cofactor evidence="1">
        <name>Zn(2+)</name>
        <dbReference type="ChEBI" id="CHEBI:29105"/>
    </cofactor>
</comment>
<accession>A0ABR2KJV4</accession>
<keyword evidence="2" id="KW-0479">Metal-binding</keyword>
<name>A0ABR2KJV4_9EUKA</name>
<organism evidence="5 6">
    <name type="scientific">Tritrichomonas musculus</name>
    <dbReference type="NCBI Taxonomy" id="1915356"/>
    <lineage>
        <taxon>Eukaryota</taxon>
        <taxon>Metamonada</taxon>
        <taxon>Parabasalia</taxon>
        <taxon>Tritrichomonadida</taxon>
        <taxon>Tritrichomonadidae</taxon>
        <taxon>Tritrichomonas</taxon>
    </lineage>
</organism>
<dbReference type="PANTHER" id="PTHR43462">
    <property type="entry name" value="ALANYL-TRNA EDITING PROTEIN"/>
    <property type="match status" value="1"/>
</dbReference>
<sequence length="149" mass="17344">MSEHKNYDPAMHTTEHIFGRVMDNMFHCGKNITMHLEKKKSKCDFKFDRDITPEEKTEIEKNVNDVIRQHLDVKIYTLPRAEAEKLVDVSKLPDESKNAEELRIVQIGDFDYSACIGEHVSNTSQIKGLFRITTTTYDNGVLRTRWVVK</sequence>
<evidence type="ECO:0000256" key="1">
    <source>
        <dbReference type="ARBA" id="ARBA00001947"/>
    </source>
</evidence>
<dbReference type="InterPro" id="IPR018163">
    <property type="entry name" value="Thr/Ala-tRNA-synth_IIc_edit"/>
</dbReference>
<comment type="caution">
    <text evidence="5">The sequence shown here is derived from an EMBL/GenBank/DDBJ whole genome shotgun (WGS) entry which is preliminary data.</text>
</comment>
<keyword evidence="6" id="KW-1185">Reference proteome</keyword>
<evidence type="ECO:0000313" key="6">
    <source>
        <dbReference type="Proteomes" id="UP001470230"/>
    </source>
</evidence>
<evidence type="ECO:0000259" key="4">
    <source>
        <dbReference type="SMART" id="SM00863"/>
    </source>
</evidence>
<dbReference type="InterPro" id="IPR012947">
    <property type="entry name" value="tRNA_SAD"/>
</dbReference>
<evidence type="ECO:0000313" key="5">
    <source>
        <dbReference type="EMBL" id="KAK8891405.1"/>
    </source>
</evidence>
<keyword evidence="3" id="KW-0862">Zinc</keyword>
<evidence type="ECO:0000256" key="3">
    <source>
        <dbReference type="ARBA" id="ARBA00022833"/>
    </source>
</evidence>
<dbReference type="Proteomes" id="UP001470230">
    <property type="component" value="Unassembled WGS sequence"/>
</dbReference>
<dbReference type="InterPro" id="IPR051335">
    <property type="entry name" value="Alanyl-tRNA_Editing_Enzymes"/>
</dbReference>
<dbReference type="EMBL" id="JAPFFF010000004">
    <property type="protein sequence ID" value="KAK8891405.1"/>
    <property type="molecule type" value="Genomic_DNA"/>
</dbReference>
<protein>
    <recommendedName>
        <fullName evidence="4">Threonyl/alanyl tRNA synthetase SAD domain-containing protein</fullName>
    </recommendedName>
</protein>
<dbReference type="Pfam" id="PF07973">
    <property type="entry name" value="tRNA_SAD"/>
    <property type="match status" value="1"/>
</dbReference>
<gene>
    <name evidence="5" type="ORF">M9Y10_028614</name>
</gene>
<evidence type="ECO:0000256" key="2">
    <source>
        <dbReference type="ARBA" id="ARBA00022723"/>
    </source>
</evidence>